<keyword evidence="2" id="KW-1185">Reference proteome</keyword>
<protein>
    <recommendedName>
        <fullName evidence="3">IgGFc-binding protein N-terminal domain-containing protein</fullName>
    </recommendedName>
</protein>
<proteinExistence type="predicted"/>
<evidence type="ECO:0008006" key="3">
    <source>
        <dbReference type="Google" id="ProtNLM"/>
    </source>
</evidence>
<organism evidence="1 2">
    <name type="scientific">Aduncisulcus paluster</name>
    <dbReference type="NCBI Taxonomy" id="2918883"/>
    <lineage>
        <taxon>Eukaryota</taxon>
        <taxon>Metamonada</taxon>
        <taxon>Carpediemonas-like organisms</taxon>
        <taxon>Aduncisulcus</taxon>
    </lineage>
</organism>
<name>A0ABQ5K1J8_9EUKA</name>
<gene>
    <name evidence="1" type="ORF">ADUPG1_012420</name>
</gene>
<evidence type="ECO:0000313" key="1">
    <source>
        <dbReference type="EMBL" id="GKT23405.1"/>
    </source>
</evidence>
<feature type="non-terminal residue" evidence="1">
    <location>
        <position position="559"/>
    </location>
</feature>
<evidence type="ECO:0000313" key="2">
    <source>
        <dbReference type="Proteomes" id="UP001057375"/>
    </source>
</evidence>
<sequence>MIQCITDELQSPSDVVDGTYGDYSSLILFESLNDVLPLLDDDTIDTNTSITNKWSICYGLTPQLCSTMLILDLSILADGSIFFVTSRGLVVGKSLINFAKTIQSMVFYPLTATGHYTLNKRELIYGWNEIDLDTGLNFFPRVYVHSNFKCSVDGCADTILYEDSEEIDGFWSGDTSEVSSLANLSLSQAATLFGSRYVTISLQRSNGGSVDFSIGDLRPVWVTPEEDVQPASWVVQIDPASLVDPLLLDVYFLQDNAVADSGIYDYDYAIYLSPFSSFSIPVISATIPDDGIMAVTSSTTNNLYIITGVKDDSSVANALLQCNLTYISSFPVSSFLTSSSYGFSDSNAWEVVSTGEIYDARSIHLNRDGVGVTIVGSKVYSGYLTGEHMDMTSLSSTSDDPVIKIQQEPLSNVPVVESVRYREGGGGSYGGLELTSSLQISIKQEGDMFLGSYSDDGKAILIGYVHPEVYSSLFPDDEIVEPSNGSMTLVPYISIESEHGIVKMLRVPSDSISWNYLYSDAESTGKPGSFFVPTMSLYSSIHAVTAPDTFTHSDTASLL</sequence>
<accession>A0ABQ5K1J8</accession>
<reference evidence="1" key="1">
    <citation type="submission" date="2022-03" db="EMBL/GenBank/DDBJ databases">
        <title>Draft genome sequence of Aduncisulcus paluster, a free-living microaerophilic Fornicata.</title>
        <authorList>
            <person name="Yuyama I."/>
            <person name="Kume K."/>
            <person name="Tamura T."/>
            <person name="Inagaki Y."/>
            <person name="Hashimoto T."/>
        </authorList>
    </citation>
    <scope>NUCLEOTIDE SEQUENCE</scope>
    <source>
        <strain evidence="1">NY0171</strain>
    </source>
</reference>
<dbReference type="Proteomes" id="UP001057375">
    <property type="component" value="Unassembled WGS sequence"/>
</dbReference>
<dbReference type="EMBL" id="BQXS01012461">
    <property type="protein sequence ID" value="GKT23405.1"/>
    <property type="molecule type" value="Genomic_DNA"/>
</dbReference>
<comment type="caution">
    <text evidence="1">The sequence shown here is derived from an EMBL/GenBank/DDBJ whole genome shotgun (WGS) entry which is preliminary data.</text>
</comment>